<dbReference type="InterPro" id="IPR001005">
    <property type="entry name" value="SANT/Myb"/>
</dbReference>
<dbReference type="InterPro" id="IPR009057">
    <property type="entry name" value="Homeodomain-like_sf"/>
</dbReference>
<proteinExistence type="predicted"/>
<evidence type="ECO:0000313" key="2">
    <source>
        <dbReference type="Proteomes" id="UP001311915"/>
    </source>
</evidence>
<dbReference type="CDD" id="cd00167">
    <property type="entry name" value="SANT"/>
    <property type="match status" value="2"/>
</dbReference>
<name>A0AAV9MA84_9SOLN</name>
<evidence type="ECO:0000313" key="1">
    <source>
        <dbReference type="EMBL" id="KAK4733819.1"/>
    </source>
</evidence>
<gene>
    <name evidence="1" type="ORF">R3W88_008080</name>
</gene>
<dbReference type="GO" id="GO:0000976">
    <property type="term" value="F:transcription cis-regulatory region binding"/>
    <property type="evidence" value="ECO:0007669"/>
    <property type="project" value="UniProtKB-ARBA"/>
</dbReference>
<protein>
    <submittedName>
        <fullName evidence="1">Uncharacterized protein</fullName>
    </submittedName>
</protein>
<organism evidence="1 2">
    <name type="scientific">Solanum pinnatisectum</name>
    <name type="common">tansyleaf nightshade</name>
    <dbReference type="NCBI Taxonomy" id="50273"/>
    <lineage>
        <taxon>Eukaryota</taxon>
        <taxon>Viridiplantae</taxon>
        <taxon>Streptophyta</taxon>
        <taxon>Embryophyta</taxon>
        <taxon>Tracheophyta</taxon>
        <taxon>Spermatophyta</taxon>
        <taxon>Magnoliopsida</taxon>
        <taxon>eudicotyledons</taxon>
        <taxon>Gunneridae</taxon>
        <taxon>Pentapetalae</taxon>
        <taxon>asterids</taxon>
        <taxon>lamiids</taxon>
        <taxon>Solanales</taxon>
        <taxon>Solanaceae</taxon>
        <taxon>Solanoideae</taxon>
        <taxon>Solaneae</taxon>
        <taxon>Solanum</taxon>
    </lineage>
</organism>
<dbReference type="EMBL" id="JAWPEI010000002">
    <property type="protein sequence ID" value="KAK4733819.1"/>
    <property type="molecule type" value="Genomic_DNA"/>
</dbReference>
<accession>A0AAV9MA84</accession>
<dbReference type="Proteomes" id="UP001311915">
    <property type="component" value="Unassembled WGS sequence"/>
</dbReference>
<reference evidence="1 2" key="1">
    <citation type="submission" date="2023-10" db="EMBL/GenBank/DDBJ databases">
        <title>Genome-Wide Identification Analysis in wild type Solanum Pinnatisectum Reveals Some Genes Defensing Phytophthora Infestans.</title>
        <authorList>
            <person name="Sun C."/>
        </authorList>
    </citation>
    <scope>NUCLEOTIDE SEQUENCE [LARGE SCALE GENOMIC DNA]</scope>
    <source>
        <strain evidence="1">LQN</strain>
        <tissue evidence="1">Leaf</tissue>
    </source>
</reference>
<sequence>MGTMKKTSMIKRRWNLEEDEQLPNLVKEHRAKNLSLIGQLISSRYGKSLEHQPFTLEEDNIIRGHEKLGNRWAKIARLIKDFTLENPQPPLKKSFNIRAGKNSGSPYRSDLSNLGFDRFPRLCLYPHITPPAQILPFSVFLSLYPPIAPLCGILPFLSVSPVMHEPSTSLNLCVSNMNNLGFYRLPRLSLYPPSASLGEFFTLLSEMNPMNQIEQICMEPLSASKFTLSNFIPQISITQSGNVGHKYGELVVKLGIFDILQFMIRKEVKNYMLELQNGSLSMNTDAIRDVIVNKIGFSKD</sequence>
<comment type="caution">
    <text evidence="1">The sequence shown here is derived from an EMBL/GenBank/DDBJ whole genome shotgun (WGS) entry which is preliminary data.</text>
</comment>
<dbReference type="Gene3D" id="1.10.10.60">
    <property type="entry name" value="Homeodomain-like"/>
    <property type="match status" value="1"/>
</dbReference>
<dbReference type="GO" id="GO:0010597">
    <property type="term" value="P:green leaf volatile biosynthetic process"/>
    <property type="evidence" value="ECO:0007669"/>
    <property type="project" value="UniProtKB-ARBA"/>
</dbReference>
<dbReference type="AlphaFoldDB" id="A0AAV9MA84"/>
<keyword evidence="2" id="KW-1185">Reference proteome</keyword>
<dbReference type="SUPFAM" id="SSF46689">
    <property type="entry name" value="Homeodomain-like"/>
    <property type="match status" value="1"/>
</dbReference>